<keyword evidence="2" id="KW-0378">Hydrolase</keyword>
<proteinExistence type="predicted"/>
<feature type="domain" description="Dienelactone hydrolase" evidence="1">
    <location>
        <begin position="35"/>
        <end position="254"/>
    </location>
</feature>
<dbReference type="PANTHER" id="PTHR47562:SF2">
    <property type="entry name" value="CARBOXYMETHYLENEBUTENOLIDASE-RELATED"/>
    <property type="match status" value="1"/>
</dbReference>
<gene>
    <name evidence="2" type="ORF">DFP72DRAFT_2584</name>
</gene>
<dbReference type="InterPro" id="IPR029058">
    <property type="entry name" value="AB_hydrolase_fold"/>
</dbReference>
<dbReference type="AlphaFoldDB" id="A0A8H6IHT9"/>
<protein>
    <submittedName>
        <fullName evidence="2">Dienelactone hydrolase</fullName>
    </submittedName>
</protein>
<dbReference type="GO" id="GO:0016787">
    <property type="term" value="F:hydrolase activity"/>
    <property type="evidence" value="ECO:0007669"/>
    <property type="project" value="UniProtKB-KW"/>
</dbReference>
<dbReference type="EMBL" id="JACGCI010000001">
    <property type="protein sequence ID" value="KAF6765960.1"/>
    <property type="molecule type" value="Genomic_DNA"/>
</dbReference>
<dbReference type="SUPFAM" id="SSF53474">
    <property type="entry name" value="alpha/beta-Hydrolases"/>
    <property type="match status" value="1"/>
</dbReference>
<dbReference type="Pfam" id="PF01738">
    <property type="entry name" value="DLH"/>
    <property type="match status" value="1"/>
</dbReference>
<dbReference type="Proteomes" id="UP000521943">
    <property type="component" value="Unassembled WGS sequence"/>
</dbReference>
<keyword evidence="3" id="KW-1185">Reference proteome</keyword>
<name>A0A8H6IHT9_9AGAR</name>
<evidence type="ECO:0000313" key="2">
    <source>
        <dbReference type="EMBL" id="KAF6765960.1"/>
    </source>
</evidence>
<dbReference type="OrthoDB" id="58297at2759"/>
<dbReference type="PANTHER" id="PTHR47562">
    <property type="match status" value="1"/>
</dbReference>
<evidence type="ECO:0000259" key="1">
    <source>
        <dbReference type="Pfam" id="PF01738"/>
    </source>
</evidence>
<reference evidence="2 3" key="1">
    <citation type="submission" date="2020-07" db="EMBL/GenBank/DDBJ databases">
        <title>Comparative genomics of pyrophilous fungi reveals a link between fire events and developmental genes.</title>
        <authorList>
            <consortium name="DOE Joint Genome Institute"/>
            <person name="Steindorff A.S."/>
            <person name="Carver A."/>
            <person name="Calhoun S."/>
            <person name="Stillman K."/>
            <person name="Liu H."/>
            <person name="Lipzen A."/>
            <person name="Pangilinan J."/>
            <person name="Labutti K."/>
            <person name="Bruns T.D."/>
            <person name="Grigoriev I.V."/>
        </authorList>
    </citation>
    <scope>NUCLEOTIDE SEQUENCE [LARGE SCALE GENOMIC DNA]</scope>
    <source>
        <strain evidence="2 3">CBS 144469</strain>
    </source>
</reference>
<dbReference type="Gene3D" id="3.40.50.1820">
    <property type="entry name" value="alpha/beta hydrolase"/>
    <property type="match status" value="1"/>
</dbReference>
<sequence length="275" mass="30602">MLITKTYQDVPTKLDANGRPFRIFVIAPSLPNYPHAKFPGVVVFSEIYQVTGPVERFAGQIASQGYVVAIPSIYHEFEGPEAIPYDNEGTDRGNLYKIEKRVEAYDEDATLAVDLLIAHPNCNGRIAATGMCLGGHLAFRATFDPRVLASVCWFATDVHSATLGKGKQDDTLTRVRNGDLTNNGELVMIFGKQDTHVPREGRDLVRKTLEDANVTVSFLEVQAQHAFIRDESSKGRWDAALTRSLFTYMLEVFERTVGRDLGPRVETTEAPRHVC</sequence>
<dbReference type="InterPro" id="IPR002925">
    <property type="entry name" value="Dienelactn_hydro"/>
</dbReference>
<comment type="caution">
    <text evidence="2">The sequence shown here is derived from an EMBL/GenBank/DDBJ whole genome shotgun (WGS) entry which is preliminary data.</text>
</comment>
<evidence type="ECO:0000313" key="3">
    <source>
        <dbReference type="Proteomes" id="UP000521943"/>
    </source>
</evidence>
<accession>A0A8H6IHT9</accession>
<organism evidence="2 3">
    <name type="scientific">Ephemerocybe angulata</name>
    <dbReference type="NCBI Taxonomy" id="980116"/>
    <lineage>
        <taxon>Eukaryota</taxon>
        <taxon>Fungi</taxon>
        <taxon>Dikarya</taxon>
        <taxon>Basidiomycota</taxon>
        <taxon>Agaricomycotina</taxon>
        <taxon>Agaricomycetes</taxon>
        <taxon>Agaricomycetidae</taxon>
        <taxon>Agaricales</taxon>
        <taxon>Agaricineae</taxon>
        <taxon>Psathyrellaceae</taxon>
        <taxon>Ephemerocybe</taxon>
    </lineage>
</organism>